<feature type="transmembrane region" description="Helical" evidence="9">
    <location>
        <begin position="276"/>
        <end position="300"/>
    </location>
</feature>
<dbReference type="Proteomes" id="UP000677228">
    <property type="component" value="Unassembled WGS sequence"/>
</dbReference>
<keyword evidence="6 9" id="KW-0472">Membrane</keyword>
<dbReference type="PANTHER" id="PTHR24229">
    <property type="entry name" value="NEUROPEPTIDES RECEPTOR"/>
    <property type="match status" value="1"/>
</dbReference>
<feature type="transmembrane region" description="Helical" evidence="9">
    <location>
        <begin position="60"/>
        <end position="77"/>
    </location>
</feature>
<dbReference type="Gene3D" id="1.20.1070.10">
    <property type="entry name" value="Rhodopsin 7-helix transmembrane proteins"/>
    <property type="match status" value="1"/>
</dbReference>
<keyword evidence="3 9" id="KW-0812">Transmembrane</keyword>
<dbReference type="InterPro" id="IPR017452">
    <property type="entry name" value="GPCR_Rhodpsn_7TM"/>
</dbReference>
<dbReference type="SUPFAM" id="SSF81321">
    <property type="entry name" value="Family A G protein-coupled receptor-like"/>
    <property type="match status" value="1"/>
</dbReference>
<organism evidence="11 13">
    <name type="scientific">Didymodactylos carnosus</name>
    <dbReference type="NCBI Taxonomy" id="1234261"/>
    <lineage>
        <taxon>Eukaryota</taxon>
        <taxon>Metazoa</taxon>
        <taxon>Spiralia</taxon>
        <taxon>Gnathifera</taxon>
        <taxon>Rotifera</taxon>
        <taxon>Eurotatoria</taxon>
        <taxon>Bdelloidea</taxon>
        <taxon>Philodinida</taxon>
        <taxon>Philodinidae</taxon>
        <taxon>Didymodactylos</taxon>
    </lineage>
</organism>
<dbReference type="GO" id="GO:0043005">
    <property type="term" value="C:neuron projection"/>
    <property type="evidence" value="ECO:0007669"/>
    <property type="project" value="TreeGrafter"/>
</dbReference>
<dbReference type="GO" id="GO:0042923">
    <property type="term" value="F:neuropeptide binding"/>
    <property type="evidence" value="ECO:0007669"/>
    <property type="project" value="TreeGrafter"/>
</dbReference>
<dbReference type="InterPro" id="IPR000276">
    <property type="entry name" value="GPCR_Rhodpsn"/>
</dbReference>
<dbReference type="EMBL" id="CAJNOK010012448">
    <property type="protein sequence ID" value="CAF1163695.1"/>
    <property type="molecule type" value="Genomic_DNA"/>
</dbReference>
<evidence type="ECO:0000259" key="10">
    <source>
        <dbReference type="PROSITE" id="PS50262"/>
    </source>
</evidence>
<feature type="transmembrane region" description="Helical" evidence="9">
    <location>
        <begin position="240"/>
        <end position="264"/>
    </location>
</feature>
<feature type="transmembrane region" description="Helical" evidence="9">
    <location>
        <begin position="199"/>
        <end position="219"/>
    </location>
</feature>
<evidence type="ECO:0000313" key="11">
    <source>
        <dbReference type="EMBL" id="CAF1163695.1"/>
    </source>
</evidence>
<dbReference type="CDD" id="cd00637">
    <property type="entry name" value="7tm_classA_rhodopsin-like"/>
    <property type="match status" value="1"/>
</dbReference>
<dbReference type="Proteomes" id="UP000682733">
    <property type="component" value="Unassembled WGS sequence"/>
</dbReference>
<evidence type="ECO:0000256" key="5">
    <source>
        <dbReference type="ARBA" id="ARBA00023040"/>
    </source>
</evidence>
<evidence type="ECO:0000256" key="4">
    <source>
        <dbReference type="ARBA" id="ARBA00022989"/>
    </source>
</evidence>
<dbReference type="EMBL" id="CAJOBA010033972">
    <property type="protein sequence ID" value="CAF3975352.1"/>
    <property type="molecule type" value="Genomic_DNA"/>
</dbReference>
<evidence type="ECO:0000256" key="7">
    <source>
        <dbReference type="ARBA" id="ARBA00023170"/>
    </source>
</evidence>
<feature type="transmembrane region" description="Helical" evidence="9">
    <location>
        <begin position="139"/>
        <end position="161"/>
    </location>
</feature>
<feature type="domain" description="G-protein coupled receptors family 1 profile" evidence="10">
    <location>
        <begin position="42"/>
        <end position="296"/>
    </location>
</feature>
<sequence length="340" mass="39820">MDNLTNNANTLSTFDDESSLRRRIITILLLITFSIPSLICFLSIFYQFIQLRKVLLFDRINHHVIFCILICDFLLISTELPFSLVYLSLGHVPTIKLCTFWIYWDYTLETTSLFLTMYASIERYLLVFHKERFIKRKILCHYIPLTIACLYIPTLYVYFIVRFPCTEYQQYNLTQFACGGACYAYAFIETTYDTIANTMIPSFLLLIFNLLMIMRVILLKRKMSPTSSLSSNTWKKNRRMILQLLSISLTCLITWMPWVVIIFVQDFYDSSFGQNFITVVLHYLPYFTSFLSPFLALIGLKEIRQKLRVKRSTATPNSISATAETAKNQKILALNQLSRF</sequence>
<dbReference type="AlphaFoldDB" id="A0A8S2EFV9"/>
<name>A0A8S2EFV9_9BILA</name>
<protein>
    <recommendedName>
        <fullName evidence="10">G-protein coupled receptors family 1 profile domain-containing protein</fullName>
    </recommendedName>
</protein>
<evidence type="ECO:0000256" key="8">
    <source>
        <dbReference type="ARBA" id="ARBA00023224"/>
    </source>
</evidence>
<keyword evidence="5" id="KW-0297">G-protein coupled receptor</keyword>
<evidence type="ECO:0000313" key="13">
    <source>
        <dbReference type="Proteomes" id="UP000677228"/>
    </source>
</evidence>
<accession>A0A8S2EFV9</accession>
<comment type="subcellular location">
    <subcellularLocation>
        <location evidence="1">Cell membrane</location>
        <topology evidence="1">Multi-pass membrane protein</topology>
    </subcellularLocation>
</comment>
<gene>
    <name evidence="11" type="ORF">OVA965_LOCUS22220</name>
    <name evidence="12" type="ORF">TMI583_LOCUS22935</name>
</gene>
<dbReference type="PANTHER" id="PTHR24229:SF40">
    <property type="entry name" value="ALLATOSTATIN C RECEPTOR 1-RELATED"/>
    <property type="match status" value="1"/>
</dbReference>
<dbReference type="GO" id="GO:0004930">
    <property type="term" value="F:G protein-coupled receptor activity"/>
    <property type="evidence" value="ECO:0007669"/>
    <property type="project" value="UniProtKB-KW"/>
</dbReference>
<dbReference type="PROSITE" id="PS50262">
    <property type="entry name" value="G_PROTEIN_RECEP_F1_2"/>
    <property type="match status" value="1"/>
</dbReference>
<evidence type="ECO:0000256" key="6">
    <source>
        <dbReference type="ARBA" id="ARBA00023136"/>
    </source>
</evidence>
<evidence type="ECO:0000256" key="2">
    <source>
        <dbReference type="ARBA" id="ARBA00022475"/>
    </source>
</evidence>
<keyword evidence="8" id="KW-0807">Transducer</keyword>
<keyword evidence="7" id="KW-0675">Receptor</keyword>
<dbReference type="GO" id="GO:0007218">
    <property type="term" value="P:neuropeptide signaling pathway"/>
    <property type="evidence" value="ECO:0007669"/>
    <property type="project" value="TreeGrafter"/>
</dbReference>
<keyword evidence="2" id="KW-1003">Cell membrane</keyword>
<evidence type="ECO:0000256" key="3">
    <source>
        <dbReference type="ARBA" id="ARBA00022692"/>
    </source>
</evidence>
<dbReference type="Pfam" id="PF00001">
    <property type="entry name" value="7tm_1"/>
    <property type="match status" value="1"/>
</dbReference>
<keyword evidence="4 9" id="KW-1133">Transmembrane helix</keyword>
<evidence type="ECO:0000313" key="12">
    <source>
        <dbReference type="EMBL" id="CAF3975352.1"/>
    </source>
</evidence>
<evidence type="ECO:0000256" key="1">
    <source>
        <dbReference type="ARBA" id="ARBA00004651"/>
    </source>
</evidence>
<reference evidence="11" key="1">
    <citation type="submission" date="2021-02" db="EMBL/GenBank/DDBJ databases">
        <authorList>
            <person name="Nowell W R."/>
        </authorList>
    </citation>
    <scope>NUCLEOTIDE SEQUENCE</scope>
</reference>
<evidence type="ECO:0000256" key="9">
    <source>
        <dbReference type="SAM" id="Phobius"/>
    </source>
</evidence>
<comment type="caution">
    <text evidence="11">The sequence shown here is derived from an EMBL/GenBank/DDBJ whole genome shotgun (WGS) entry which is preliminary data.</text>
</comment>
<dbReference type="GO" id="GO:0005886">
    <property type="term" value="C:plasma membrane"/>
    <property type="evidence" value="ECO:0007669"/>
    <property type="project" value="UniProtKB-SubCell"/>
</dbReference>
<feature type="transmembrane region" description="Helical" evidence="9">
    <location>
        <begin position="24"/>
        <end position="48"/>
    </location>
</feature>
<proteinExistence type="predicted"/>